<dbReference type="Pfam" id="PF07103">
    <property type="entry name" value="DUF1365"/>
    <property type="match status" value="1"/>
</dbReference>
<evidence type="ECO:0000313" key="1">
    <source>
        <dbReference type="EMBL" id="TWP36391.1"/>
    </source>
</evidence>
<comment type="caution">
    <text evidence="1">The sequence shown here is derived from an EMBL/GenBank/DDBJ whole genome shotgun (WGS) entry which is preliminary data.</text>
</comment>
<dbReference type="Proteomes" id="UP000320244">
    <property type="component" value="Unassembled WGS sequence"/>
</dbReference>
<dbReference type="OrthoDB" id="9778801at2"/>
<gene>
    <name evidence="1" type="ORF">FGL98_10560</name>
</gene>
<evidence type="ECO:0000313" key="2">
    <source>
        <dbReference type="Proteomes" id="UP000320244"/>
    </source>
</evidence>
<protein>
    <submittedName>
        <fullName evidence="1">DUF1365 domain-containing protein</fullName>
    </submittedName>
</protein>
<reference evidence="1 2" key="2">
    <citation type="submission" date="2019-08" db="EMBL/GenBank/DDBJ databases">
        <title>Jejuicoccus antrihumi gen. nov., sp. nov., a new member of the family Dermacoccaceae isolated from a cave.</title>
        <authorList>
            <person name="Schumann P."/>
            <person name="Kim I.S."/>
        </authorList>
    </citation>
    <scope>NUCLEOTIDE SEQUENCE [LARGE SCALE GENOMIC DNA]</scope>
    <source>
        <strain evidence="1 2">C5-26</strain>
    </source>
</reference>
<organism evidence="1 2">
    <name type="scientific">Leekyejoonella antrihumi</name>
    <dbReference type="NCBI Taxonomy" id="1660198"/>
    <lineage>
        <taxon>Bacteria</taxon>
        <taxon>Bacillati</taxon>
        <taxon>Actinomycetota</taxon>
        <taxon>Actinomycetes</taxon>
        <taxon>Micrococcales</taxon>
        <taxon>Dermacoccaceae</taxon>
        <taxon>Leekyejoonella</taxon>
    </lineage>
</organism>
<proteinExistence type="predicted"/>
<sequence>MDVTSLFLTTVSHARSTPVRHSFRYRSCSWLVDLDQVDARGRAQDLPRWITPLARFRAADHLGNPNRRWRDNIAGFAEDNGIDLTDGQVLALTSSRVLGHVFNPLTLYWCHDAQDRPACVIAEVHNTYGERHAYLVRTDDRSRASADKQLYVSPFNDVSGRYQMSVPEPTDRLHATITLHHGDSGPFVATWRGHRVTSTGDRLRAAYRLPLSTWLVSLQIRWEGIRLWRHLPLQPRPTHQVQELV</sequence>
<reference evidence="1 2" key="1">
    <citation type="submission" date="2019-05" db="EMBL/GenBank/DDBJ databases">
        <authorList>
            <person name="Lee S.D."/>
        </authorList>
    </citation>
    <scope>NUCLEOTIDE SEQUENCE [LARGE SCALE GENOMIC DNA]</scope>
    <source>
        <strain evidence="1 2">C5-26</strain>
    </source>
</reference>
<accession>A0A563E2G3</accession>
<dbReference type="PANTHER" id="PTHR33973:SF4">
    <property type="entry name" value="OS07G0153300 PROTEIN"/>
    <property type="match status" value="1"/>
</dbReference>
<keyword evidence="2" id="KW-1185">Reference proteome</keyword>
<dbReference type="EMBL" id="VCQV01000012">
    <property type="protein sequence ID" value="TWP36391.1"/>
    <property type="molecule type" value="Genomic_DNA"/>
</dbReference>
<dbReference type="AlphaFoldDB" id="A0A563E2G3"/>
<name>A0A563E2G3_9MICO</name>
<dbReference type="RefSeq" id="WP_146316725.1">
    <property type="nucleotide sequence ID" value="NZ_VCQV01000012.1"/>
</dbReference>
<dbReference type="InterPro" id="IPR010775">
    <property type="entry name" value="DUF1365"/>
</dbReference>
<dbReference type="PANTHER" id="PTHR33973">
    <property type="entry name" value="OS07G0153300 PROTEIN"/>
    <property type="match status" value="1"/>
</dbReference>